<dbReference type="EMBL" id="JAAAIM010000598">
    <property type="protein sequence ID" value="KAG0286176.1"/>
    <property type="molecule type" value="Genomic_DNA"/>
</dbReference>
<feature type="transmembrane region" description="Helical" evidence="4">
    <location>
        <begin position="128"/>
        <end position="148"/>
    </location>
</feature>
<keyword evidence="7" id="KW-1185">Reference proteome</keyword>
<dbReference type="CDD" id="cd17353">
    <property type="entry name" value="MFS_OFA_like"/>
    <property type="match status" value="1"/>
</dbReference>
<evidence type="ECO:0000256" key="3">
    <source>
        <dbReference type="SAM" id="MobiDB-lite"/>
    </source>
</evidence>
<feature type="compositionally biased region" description="Basic and acidic residues" evidence="3">
    <location>
        <begin position="552"/>
        <end position="562"/>
    </location>
</feature>
<feature type="transmembrane region" description="Helical" evidence="4">
    <location>
        <begin position="295"/>
        <end position="315"/>
    </location>
</feature>
<dbReference type="InterPro" id="IPR020846">
    <property type="entry name" value="MFS_dom"/>
</dbReference>
<organism evidence="6 7">
    <name type="scientific">Linnemannia gamsii</name>
    <dbReference type="NCBI Taxonomy" id="64522"/>
    <lineage>
        <taxon>Eukaryota</taxon>
        <taxon>Fungi</taxon>
        <taxon>Fungi incertae sedis</taxon>
        <taxon>Mucoromycota</taxon>
        <taxon>Mortierellomycotina</taxon>
        <taxon>Mortierellomycetes</taxon>
        <taxon>Mortierellales</taxon>
        <taxon>Mortierellaceae</taxon>
        <taxon>Linnemannia</taxon>
    </lineage>
</organism>
<accession>A0ABQ7JVY9</accession>
<dbReference type="InterPro" id="IPR036259">
    <property type="entry name" value="MFS_trans_sf"/>
</dbReference>
<dbReference type="PROSITE" id="PS50850">
    <property type="entry name" value="MFS"/>
    <property type="match status" value="1"/>
</dbReference>
<evidence type="ECO:0000313" key="6">
    <source>
        <dbReference type="EMBL" id="KAG0286176.1"/>
    </source>
</evidence>
<gene>
    <name evidence="6" type="ORF">BGZ96_009657</name>
</gene>
<keyword evidence="4" id="KW-0472">Membrane</keyword>
<feature type="transmembrane region" description="Helical" evidence="4">
    <location>
        <begin position="386"/>
        <end position="408"/>
    </location>
</feature>
<dbReference type="InterPro" id="IPR050327">
    <property type="entry name" value="Proton-linked_MCT"/>
</dbReference>
<feature type="transmembrane region" description="Helical" evidence="4">
    <location>
        <begin position="359"/>
        <end position="380"/>
    </location>
</feature>
<name>A0ABQ7JVY9_9FUNG</name>
<feature type="transmembrane region" description="Helical" evidence="4">
    <location>
        <begin position="420"/>
        <end position="443"/>
    </location>
</feature>
<dbReference type="InterPro" id="IPR011701">
    <property type="entry name" value="MFS"/>
</dbReference>
<feature type="transmembrane region" description="Helical" evidence="4">
    <location>
        <begin position="327"/>
        <end position="347"/>
    </location>
</feature>
<keyword evidence="4" id="KW-0812">Transmembrane</keyword>
<evidence type="ECO:0000313" key="7">
    <source>
        <dbReference type="Proteomes" id="UP001194696"/>
    </source>
</evidence>
<dbReference type="Proteomes" id="UP001194696">
    <property type="component" value="Unassembled WGS sequence"/>
</dbReference>
<sequence length="562" mass="61369">MAIKVPTSGPLGYIARHYNNTTLHRTDAQVEKEKTLGLGPLSMPYNRWLMFPAAFIFQAVCGSLYAWSVFNDPIDKELYGYTTNAKTGKQVANQHNASVTFYIAVGFFGLSAAINGPWLERVGPRKAALVGTTLFFIGNMVATLGIHFKILGLIYFGYGVIGGSGLGLCYISPVSALQKWFPDRRGVAAGFAVCGFGAGSIALAKVPLPLAEAIGLTYTFLTLGCVYFVIMFLCCLIFRVPPPGFQVNGMDMYRNKVNANGDVEAFNTDKNANNIRNPAASLPLIDAIFSSEYRLIYLMFFGNSIAGLVFLSRLSNIVVDIFGKTPATATTIVSINGGFNLAGRLFFSTASDLLGRKNCYIVMLTLQVIILASLPTIMAVKNYPAFLALIWIMTACYGGGFGTIPAFLCDMFGPTNIGALHGIILTAWSIAGVGGGLLFTEIYNNLLANGYTVNDAWIYSKNLYWMLGVASIGFIFIMFVRTNIRDRLLPKADGEFTRTRLFGKFIRVGSFGIKVLSKEQEDREWAEYVESVSQSTPSNMHEVKGNQPMVVDNKELPGKTEL</sequence>
<feature type="transmembrane region" description="Helical" evidence="4">
    <location>
        <begin position="186"/>
        <end position="204"/>
    </location>
</feature>
<proteinExistence type="inferred from homology"/>
<keyword evidence="4" id="KW-1133">Transmembrane helix</keyword>
<dbReference type="Gene3D" id="1.20.1250.20">
    <property type="entry name" value="MFS general substrate transporter like domains"/>
    <property type="match status" value="2"/>
</dbReference>
<dbReference type="PANTHER" id="PTHR11360">
    <property type="entry name" value="MONOCARBOXYLATE TRANSPORTER"/>
    <property type="match status" value="1"/>
</dbReference>
<protein>
    <recommendedName>
        <fullName evidence="5">Major facilitator superfamily (MFS) profile domain-containing protein</fullName>
    </recommendedName>
</protein>
<feature type="transmembrane region" description="Helical" evidence="4">
    <location>
        <begin position="154"/>
        <end position="174"/>
    </location>
</feature>
<feature type="transmembrane region" description="Helical" evidence="4">
    <location>
        <begin position="216"/>
        <end position="238"/>
    </location>
</feature>
<evidence type="ECO:0000256" key="1">
    <source>
        <dbReference type="ARBA" id="ARBA00004141"/>
    </source>
</evidence>
<feature type="transmembrane region" description="Helical" evidence="4">
    <location>
        <begin position="48"/>
        <end position="70"/>
    </location>
</feature>
<comment type="caution">
    <text evidence="6">The sequence shown here is derived from an EMBL/GenBank/DDBJ whole genome shotgun (WGS) entry which is preliminary data.</text>
</comment>
<comment type="similarity">
    <text evidence="2">Belongs to the major facilitator superfamily. Monocarboxylate porter (TC 2.A.1.13) family.</text>
</comment>
<feature type="domain" description="Major facilitator superfamily (MFS) profile" evidence="5">
    <location>
        <begin position="46"/>
        <end position="485"/>
    </location>
</feature>
<evidence type="ECO:0000256" key="2">
    <source>
        <dbReference type="ARBA" id="ARBA00006727"/>
    </source>
</evidence>
<comment type="subcellular location">
    <subcellularLocation>
        <location evidence="1">Membrane</location>
        <topology evidence="1">Multi-pass membrane protein</topology>
    </subcellularLocation>
</comment>
<dbReference type="SUPFAM" id="SSF103473">
    <property type="entry name" value="MFS general substrate transporter"/>
    <property type="match status" value="1"/>
</dbReference>
<feature type="region of interest" description="Disordered" evidence="3">
    <location>
        <begin position="536"/>
        <end position="562"/>
    </location>
</feature>
<dbReference type="PANTHER" id="PTHR11360:SF317">
    <property type="entry name" value="MAJOR FACILITATOR SUPERFAMILY (MFS) PROFILE DOMAIN-CONTAINING PROTEIN-RELATED"/>
    <property type="match status" value="1"/>
</dbReference>
<feature type="transmembrane region" description="Helical" evidence="4">
    <location>
        <begin position="99"/>
        <end position="116"/>
    </location>
</feature>
<evidence type="ECO:0000259" key="5">
    <source>
        <dbReference type="PROSITE" id="PS50850"/>
    </source>
</evidence>
<feature type="transmembrane region" description="Helical" evidence="4">
    <location>
        <begin position="463"/>
        <end position="480"/>
    </location>
</feature>
<dbReference type="Pfam" id="PF07690">
    <property type="entry name" value="MFS_1"/>
    <property type="match status" value="1"/>
</dbReference>
<evidence type="ECO:0000256" key="4">
    <source>
        <dbReference type="SAM" id="Phobius"/>
    </source>
</evidence>
<reference evidence="6 7" key="1">
    <citation type="journal article" date="2020" name="Fungal Divers.">
        <title>Resolving the Mortierellaceae phylogeny through synthesis of multi-gene phylogenetics and phylogenomics.</title>
        <authorList>
            <person name="Vandepol N."/>
            <person name="Liber J."/>
            <person name="Desiro A."/>
            <person name="Na H."/>
            <person name="Kennedy M."/>
            <person name="Barry K."/>
            <person name="Grigoriev I.V."/>
            <person name="Miller A.N."/>
            <person name="O'Donnell K."/>
            <person name="Stajich J.E."/>
            <person name="Bonito G."/>
        </authorList>
    </citation>
    <scope>NUCLEOTIDE SEQUENCE [LARGE SCALE GENOMIC DNA]</scope>
    <source>
        <strain evidence="6 7">AD045</strain>
    </source>
</reference>